<dbReference type="PANTHER" id="PTHR30562">
    <property type="entry name" value="UVRC/OXIDOREDUCTASE"/>
    <property type="match status" value="1"/>
</dbReference>
<dbReference type="InterPro" id="IPR050066">
    <property type="entry name" value="UvrABC_protein_C"/>
</dbReference>
<evidence type="ECO:0000313" key="10">
    <source>
        <dbReference type="EMBL" id="SNQ60233.1"/>
    </source>
</evidence>
<accession>A0A284VM01</accession>
<dbReference type="GO" id="GO:0009381">
    <property type="term" value="F:excinuclease ABC activity"/>
    <property type="evidence" value="ECO:0007669"/>
    <property type="project" value="UniProtKB-UniRule"/>
</dbReference>
<gene>
    <name evidence="6 10" type="primary">uvrC</name>
    <name evidence="10" type="ORF">MNV_1700011</name>
</gene>
<dbReference type="FunFam" id="3.40.1440.10:FF:000001">
    <property type="entry name" value="UvrABC system protein C"/>
    <property type="match status" value="1"/>
</dbReference>
<dbReference type="Pfam" id="PF08459">
    <property type="entry name" value="UvrC_RNaseH_dom"/>
    <property type="match status" value="1"/>
</dbReference>
<dbReference type="GO" id="GO:0009380">
    <property type="term" value="C:excinuclease repair complex"/>
    <property type="evidence" value="ECO:0007669"/>
    <property type="project" value="InterPro"/>
</dbReference>
<feature type="domain" description="GIY-YIG" evidence="8">
    <location>
        <begin position="31"/>
        <end position="108"/>
    </location>
</feature>
<dbReference type="Gene3D" id="4.10.860.10">
    <property type="entry name" value="UVR domain"/>
    <property type="match status" value="1"/>
</dbReference>
<keyword evidence="1 6" id="KW-0963">Cytoplasm</keyword>
<proteinExistence type="inferred from homology"/>
<evidence type="ECO:0000313" key="11">
    <source>
        <dbReference type="Proteomes" id="UP000218615"/>
    </source>
</evidence>
<dbReference type="InterPro" id="IPR010994">
    <property type="entry name" value="RuvA_2-like"/>
</dbReference>
<dbReference type="Pfam" id="PF02151">
    <property type="entry name" value="UVR"/>
    <property type="match status" value="1"/>
</dbReference>
<dbReference type="InterPro" id="IPR001162">
    <property type="entry name" value="UvrC_RNase_H_dom"/>
</dbReference>
<keyword evidence="2 6" id="KW-0227">DNA damage</keyword>
<feature type="domain" description="UVR" evidence="7">
    <location>
        <begin position="213"/>
        <end position="248"/>
    </location>
</feature>
<dbReference type="SUPFAM" id="SSF47781">
    <property type="entry name" value="RuvA domain 2-like"/>
    <property type="match status" value="1"/>
</dbReference>
<evidence type="ECO:0000256" key="1">
    <source>
        <dbReference type="ARBA" id="ARBA00022490"/>
    </source>
</evidence>
<evidence type="ECO:0000256" key="2">
    <source>
        <dbReference type="ARBA" id="ARBA00022763"/>
    </source>
</evidence>
<dbReference type="InterPro" id="IPR036876">
    <property type="entry name" value="UVR_dom_sf"/>
</dbReference>
<evidence type="ECO:0000256" key="4">
    <source>
        <dbReference type="ARBA" id="ARBA00022881"/>
    </source>
</evidence>
<comment type="similarity">
    <text evidence="6">Belongs to the UvrC family.</text>
</comment>
<keyword evidence="11" id="KW-1185">Reference proteome</keyword>
<dbReference type="EMBL" id="FZMP01000080">
    <property type="protein sequence ID" value="SNQ60233.1"/>
    <property type="molecule type" value="Genomic_DNA"/>
</dbReference>
<evidence type="ECO:0000256" key="3">
    <source>
        <dbReference type="ARBA" id="ARBA00022769"/>
    </source>
</evidence>
<evidence type="ECO:0000256" key="5">
    <source>
        <dbReference type="ARBA" id="ARBA00023204"/>
    </source>
</evidence>
<comment type="subunit">
    <text evidence="6">Interacts with UvrB in an incision complex.</text>
</comment>
<dbReference type="CDD" id="cd10434">
    <property type="entry name" value="GIY-YIG_UvrC_Cho"/>
    <property type="match status" value="1"/>
</dbReference>
<dbReference type="GO" id="GO:0005737">
    <property type="term" value="C:cytoplasm"/>
    <property type="evidence" value="ECO:0007669"/>
    <property type="project" value="UniProtKB-SubCell"/>
</dbReference>
<dbReference type="Gene3D" id="3.40.1440.10">
    <property type="entry name" value="GIY-YIG endonuclease"/>
    <property type="match status" value="1"/>
</dbReference>
<dbReference type="InterPro" id="IPR001943">
    <property type="entry name" value="UVR_dom"/>
</dbReference>
<dbReference type="PROSITE" id="PS50165">
    <property type="entry name" value="UVRC"/>
    <property type="match status" value="1"/>
</dbReference>
<dbReference type="SUPFAM" id="SSF46600">
    <property type="entry name" value="C-terminal UvrC-binding domain of UvrB"/>
    <property type="match status" value="1"/>
</dbReference>
<evidence type="ECO:0000256" key="6">
    <source>
        <dbReference type="HAMAP-Rule" id="MF_00203"/>
    </source>
</evidence>
<dbReference type="InterPro" id="IPR038476">
    <property type="entry name" value="UvrC_RNase_H_dom_sf"/>
</dbReference>
<feature type="domain" description="UvrC family homology region profile" evidence="9">
    <location>
        <begin position="264"/>
        <end position="479"/>
    </location>
</feature>
<dbReference type="PROSITE" id="PS50164">
    <property type="entry name" value="GIY_YIG"/>
    <property type="match status" value="1"/>
</dbReference>
<dbReference type="GO" id="GO:0006289">
    <property type="term" value="P:nucleotide-excision repair"/>
    <property type="evidence" value="ECO:0007669"/>
    <property type="project" value="UniProtKB-UniRule"/>
</dbReference>
<dbReference type="HAMAP" id="MF_00203">
    <property type="entry name" value="UvrC"/>
    <property type="match status" value="1"/>
</dbReference>
<organism evidence="10 11">
    <name type="scientific">Candidatus Methanoperedens nitratireducens</name>
    <dbReference type="NCBI Taxonomy" id="1392998"/>
    <lineage>
        <taxon>Archaea</taxon>
        <taxon>Methanobacteriati</taxon>
        <taxon>Methanobacteriota</taxon>
        <taxon>Stenosarchaea group</taxon>
        <taxon>Methanomicrobia</taxon>
        <taxon>Methanosarcinales</taxon>
        <taxon>ANME-2 cluster</taxon>
        <taxon>Candidatus Methanoperedentaceae</taxon>
        <taxon>Candidatus Methanoperedens</taxon>
    </lineage>
</organism>
<dbReference type="AlphaFoldDB" id="A0A284VM01"/>
<dbReference type="OrthoDB" id="121419at2157"/>
<dbReference type="GO" id="GO:0009432">
    <property type="term" value="P:SOS response"/>
    <property type="evidence" value="ECO:0007669"/>
    <property type="project" value="UniProtKB-UniRule"/>
</dbReference>
<dbReference type="RefSeq" id="WP_218837920.1">
    <property type="nucleotide sequence ID" value="NZ_FZMP01000080.1"/>
</dbReference>
<dbReference type="PANTHER" id="PTHR30562:SF1">
    <property type="entry name" value="UVRABC SYSTEM PROTEIN C"/>
    <property type="match status" value="1"/>
</dbReference>
<evidence type="ECO:0000259" key="9">
    <source>
        <dbReference type="PROSITE" id="PS50165"/>
    </source>
</evidence>
<dbReference type="Pfam" id="PF22920">
    <property type="entry name" value="UvrC_RNaseH"/>
    <property type="match status" value="1"/>
</dbReference>
<dbReference type="InterPro" id="IPR004791">
    <property type="entry name" value="UvrC"/>
</dbReference>
<dbReference type="Gene3D" id="1.10.150.20">
    <property type="entry name" value="5' to 3' exonuclease, C-terminal subdomain"/>
    <property type="match status" value="1"/>
</dbReference>
<comment type="subcellular location">
    <subcellularLocation>
        <location evidence="6">Cytoplasm</location>
    </subcellularLocation>
</comment>
<dbReference type="InterPro" id="IPR000305">
    <property type="entry name" value="GIY-YIG_endonuc"/>
</dbReference>
<keyword evidence="5 6" id="KW-0234">DNA repair</keyword>
<dbReference type="InterPro" id="IPR035901">
    <property type="entry name" value="GIY-YIG_endonuc_sf"/>
</dbReference>
<name>A0A284VM01_9EURY</name>
<dbReference type="NCBIfam" id="NF001824">
    <property type="entry name" value="PRK00558.1-5"/>
    <property type="match status" value="1"/>
</dbReference>
<dbReference type="SUPFAM" id="SSF82771">
    <property type="entry name" value="GIY-YIG endonuclease"/>
    <property type="match status" value="1"/>
</dbReference>
<keyword evidence="6" id="KW-0742">SOS response</keyword>
<dbReference type="GO" id="GO:0003677">
    <property type="term" value="F:DNA binding"/>
    <property type="evidence" value="ECO:0007669"/>
    <property type="project" value="UniProtKB-UniRule"/>
</dbReference>
<dbReference type="PROSITE" id="PS50151">
    <property type="entry name" value="UVR"/>
    <property type="match status" value="1"/>
</dbReference>
<keyword evidence="3 6" id="KW-0228">DNA excision</keyword>
<dbReference type="SMART" id="SM00465">
    <property type="entry name" value="GIYc"/>
    <property type="match status" value="1"/>
</dbReference>
<evidence type="ECO:0000259" key="8">
    <source>
        <dbReference type="PROSITE" id="PS50164"/>
    </source>
</evidence>
<keyword evidence="4 6" id="KW-0267">Excision nuclease</keyword>
<reference evidence="11" key="1">
    <citation type="submission" date="2017-06" db="EMBL/GenBank/DDBJ databases">
        <authorList>
            <person name="Cremers G."/>
        </authorList>
    </citation>
    <scope>NUCLEOTIDE SEQUENCE [LARGE SCALE GENOMIC DNA]</scope>
</reference>
<sequence length="606" mass="69034">MIENIEFENPMKDNNDKKNERIFKNVKKLPDLPGVYLMKDRENRVIYIGKASSLRERVSQYFRGQESPKNRMLVRNIEDVEYIVTGNEVEALVLESNLIKEHVPRYNVRLRDDKAYPFIKITNDEYPRICISRRREQDGAQYFGPYPSSRAVRELIRMASGFGIRRCKKKLPCPPCLNYHIKQCAAPCIGDMTKEEYLDIIRNVTDFLKGKRSQLIQSLKEEMKKLSEMQEYETAARVRDLINALQELSEKQRVNTSGWKEQDVIAYALSNSIGSIQIFHISEGKLKGRDTFSMNTAGSDETEVISSFIKQYYQEVNPPEEIVIPVEITDKSILQWLSNRGTKLKTSKNKVERGLMNLAQENARMLLNQKMLAEGNGRNEAIAELQKALALPVMPATIEAFDISNIGGTDAVGSLVAFKDGKPDKKNYRRFRIQTIQGADDFAMMGEVVGRAYSRMKEEGKGMPDLILIDGGKGQLNAALAALKGRKPNIAALAKEFEHIFLPEREAPIILPKGSPALQLLQRIRDEAHRFAIEYHRKLRGKKIVESALDEIAGIGLKKKQALLRYFGSVEKLRKAEVSEIEKVSGITRKDAERVYGYFRKPHGDI</sequence>
<comment type="function">
    <text evidence="6">The UvrABC repair system catalyzes the recognition and processing of DNA lesions. UvrC both incises the 5' and 3' sides of the lesion. The N-terminal half is responsible for the 3' incision and the C-terminal half is responsible for the 5' incision.</text>
</comment>
<dbReference type="Pfam" id="PF14520">
    <property type="entry name" value="HHH_5"/>
    <property type="match status" value="1"/>
</dbReference>
<protein>
    <recommendedName>
        <fullName evidence="6">UvrABC system protein C</fullName>
        <shortName evidence="6">Protein UvrC</shortName>
    </recommendedName>
    <alternativeName>
        <fullName evidence="6">Excinuclease ABC subunit C</fullName>
    </alternativeName>
</protein>
<dbReference type="Gene3D" id="3.30.420.340">
    <property type="entry name" value="UvrC, RNAse H endonuclease domain"/>
    <property type="match status" value="1"/>
</dbReference>
<evidence type="ECO:0000259" key="7">
    <source>
        <dbReference type="PROSITE" id="PS50151"/>
    </source>
</evidence>
<dbReference type="Proteomes" id="UP000218615">
    <property type="component" value="Unassembled WGS sequence"/>
</dbReference>
<dbReference type="InterPro" id="IPR047296">
    <property type="entry name" value="GIY-YIG_UvrC_Cho"/>
</dbReference>
<dbReference type="NCBIfam" id="TIGR00194">
    <property type="entry name" value="uvrC"/>
    <property type="match status" value="1"/>
</dbReference>
<dbReference type="Pfam" id="PF01541">
    <property type="entry name" value="GIY-YIG"/>
    <property type="match status" value="1"/>
</dbReference>